<feature type="transmembrane region" description="Helical" evidence="1">
    <location>
        <begin position="59"/>
        <end position="78"/>
    </location>
</feature>
<dbReference type="OrthoDB" id="4775568at2"/>
<feature type="transmembrane region" description="Helical" evidence="1">
    <location>
        <begin position="98"/>
        <end position="121"/>
    </location>
</feature>
<accession>I0H3D0</accession>
<sequence length="123" mass="13824">MADRRRADVVELAGKLDRPPAGDLISWRGRLQGISIVLALTGAVLVIAGPAPVRGTRWYWWWMLLFVPYGLGLVLWLFRDRPWANAEETSADRDRGWFGLVTALLSNFAVAIVLFLVSRLFEG</sequence>
<protein>
    <submittedName>
        <fullName evidence="2">Uncharacterized protein</fullName>
    </submittedName>
</protein>
<feature type="transmembrane region" description="Helical" evidence="1">
    <location>
        <begin position="34"/>
        <end position="53"/>
    </location>
</feature>
<dbReference type="EMBL" id="AP012319">
    <property type="protein sequence ID" value="BAL87517.1"/>
    <property type="molecule type" value="Genomic_DNA"/>
</dbReference>
<keyword evidence="1" id="KW-0472">Membrane</keyword>
<dbReference type="PATRIC" id="fig|512565.3.peg.2293"/>
<keyword evidence="3" id="KW-1185">Reference proteome</keyword>
<evidence type="ECO:0000313" key="3">
    <source>
        <dbReference type="Proteomes" id="UP000007882"/>
    </source>
</evidence>
<organism evidence="2 3">
    <name type="scientific">Actinoplanes missouriensis (strain ATCC 14538 / DSM 43046 / CBS 188.64 / JCM 3121 / NBRC 102363 / NCIMB 12654 / NRRL B-3342 / UNCC 431)</name>
    <dbReference type="NCBI Taxonomy" id="512565"/>
    <lineage>
        <taxon>Bacteria</taxon>
        <taxon>Bacillati</taxon>
        <taxon>Actinomycetota</taxon>
        <taxon>Actinomycetes</taxon>
        <taxon>Micromonosporales</taxon>
        <taxon>Micromonosporaceae</taxon>
        <taxon>Actinoplanes</taxon>
    </lineage>
</organism>
<dbReference type="AlphaFoldDB" id="I0H3D0"/>
<dbReference type="eggNOG" id="ENOG5033IKU">
    <property type="taxonomic scope" value="Bacteria"/>
</dbReference>
<name>I0H3D0_ACTM4</name>
<keyword evidence="1" id="KW-0812">Transmembrane</keyword>
<dbReference type="RefSeq" id="WP_014442412.1">
    <property type="nucleotide sequence ID" value="NC_017093.1"/>
</dbReference>
<gene>
    <name evidence="2" type="ordered locus">AMIS_22970</name>
</gene>
<keyword evidence="1" id="KW-1133">Transmembrane helix</keyword>
<proteinExistence type="predicted"/>
<dbReference type="KEGG" id="ams:AMIS_22970"/>
<dbReference type="Proteomes" id="UP000007882">
    <property type="component" value="Chromosome"/>
</dbReference>
<dbReference type="HOGENOM" id="CLU_2010368_0_0_11"/>
<evidence type="ECO:0000256" key="1">
    <source>
        <dbReference type="SAM" id="Phobius"/>
    </source>
</evidence>
<reference evidence="2 3" key="1">
    <citation type="submission" date="2012-02" db="EMBL/GenBank/DDBJ databases">
        <title>Complete genome sequence of Actinoplanes missouriensis 431 (= NBRC 102363).</title>
        <authorList>
            <person name="Ohnishi Y."/>
            <person name="Ishikawa J."/>
            <person name="Sekine M."/>
            <person name="Hosoyama A."/>
            <person name="Harada T."/>
            <person name="Narita H."/>
            <person name="Hata T."/>
            <person name="Konno Y."/>
            <person name="Tutikane K."/>
            <person name="Fujita N."/>
            <person name="Horinouchi S."/>
            <person name="Hayakawa M."/>
        </authorList>
    </citation>
    <scope>NUCLEOTIDE SEQUENCE [LARGE SCALE GENOMIC DNA]</scope>
    <source>
        <strain evidence="3">ATCC 14538 / DSM 43046 / CBS 188.64 / JCM 3121 / NBRC 102363 / NCIMB 12654 / NRRL B-3342 / UNCC 431</strain>
    </source>
</reference>
<evidence type="ECO:0000313" key="2">
    <source>
        <dbReference type="EMBL" id="BAL87517.1"/>
    </source>
</evidence>